<dbReference type="InParanoid" id="K3X7S9"/>
<reference evidence="3" key="3">
    <citation type="submission" date="2015-02" db="UniProtKB">
        <authorList>
            <consortium name="EnsemblProtists"/>
        </authorList>
    </citation>
    <scope>IDENTIFICATION</scope>
    <source>
        <strain evidence="3">DAOM BR144</strain>
    </source>
</reference>
<feature type="coiled-coil region" evidence="1">
    <location>
        <begin position="4"/>
        <end position="31"/>
    </location>
</feature>
<dbReference type="HOGENOM" id="CLU_1168525_0_0_1"/>
<feature type="compositionally biased region" description="Polar residues" evidence="2">
    <location>
        <begin position="74"/>
        <end position="112"/>
    </location>
</feature>
<proteinExistence type="predicted"/>
<feature type="region of interest" description="Disordered" evidence="2">
    <location>
        <begin position="191"/>
        <end position="238"/>
    </location>
</feature>
<evidence type="ECO:0000256" key="1">
    <source>
        <dbReference type="SAM" id="Coils"/>
    </source>
</evidence>
<evidence type="ECO:0000256" key="2">
    <source>
        <dbReference type="SAM" id="MobiDB-lite"/>
    </source>
</evidence>
<name>K3X7S9_GLOUD</name>
<feature type="compositionally biased region" description="Low complexity" evidence="2">
    <location>
        <begin position="205"/>
        <end position="222"/>
    </location>
</feature>
<accession>K3X7S9</accession>
<keyword evidence="4" id="KW-1185">Reference proteome</keyword>
<keyword evidence="1" id="KW-0175">Coiled coil</keyword>
<protein>
    <submittedName>
        <fullName evidence="3">Uncharacterized protein</fullName>
    </submittedName>
</protein>
<feature type="region of interest" description="Disordered" evidence="2">
    <location>
        <begin position="70"/>
        <end position="132"/>
    </location>
</feature>
<dbReference type="EMBL" id="GL376627">
    <property type="status" value="NOT_ANNOTATED_CDS"/>
    <property type="molecule type" value="Genomic_DNA"/>
</dbReference>
<dbReference type="Proteomes" id="UP000019132">
    <property type="component" value="Unassembled WGS sequence"/>
</dbReference>
<sequence>KFETRALQEKLQAEQSQRRALENLVTNLRQKIAANDTLIGHLEEQRQAMAQEIQSTHQRRVVADEMNMAELNHSPPTRGQSDFRYASSSRNGSNEQQEASPLSSSQYQSRANSEIPASESDGGLGNSASSLLPLRSLEEAQRKCKELEDRLTQQDDTIKQLERSRSKFKRFAVKYEREIEQRDRLIDELRTSNASSFVSPDARPSHTTRSAVSSSSSSSSNSTRRRDRSARTANVESS</sequence>
<dbReference type="AlphaFoldDB" id="K3X7S9"/>
<organism evidence="3 4">
    <name type="scientific">Globisporangium ultimum (strain ATCC 200006 / CBS 805.95 / DAOM BR144)</name>
    <name type="common">Pythium ultimum</name>
    <dbReference type="NCBI Taxonomy" id="431595"/>
    <lineage>
        <taxon>Eukaryota</taxon>
        <taxon>Sar</taxon>
        <taxon>Stramenopiles</taxon>
        <taxon>Oomycota</taxon>
        <taxon>Peronosporomycetes</taxon>
        <taxon>Pythiales</taxon>
        <taxon>Pythiaceae</taxon>
        <taxon>Globisporangium</taxon>
    </lineage>
</organism>
<dbReference type="VEuPathDB" id="FungiDB:PYU1_G013249"/>
<dbReference type="EnsemblProtists" id="PYU1_T013278">
    <property type="protein sequence ID" value="PYU1_T013278"/>
    <property type="gene ID" value="PYU1_G013249"/>
</dbReference>
<evidence type="ECO:0000313" key="4">
    <source>
        <dbReference type="Proteomes" id="UP000019132"/>
    </source>
</evidence>
<reference evidence="4" key="1">
    <citation type="journal article" date="2010" name="Genome Biol.">
        <title>Genome sequence of the necrotrophic plant pathogen Pythium ultimum reveals original pathogenicity mechanisms and effector repertoire.</title>
        <authorList>
            <person name="Levesque C.A."/>
            <person name="Brouwer H."/>
            <person name="Cano L."/>
            <person name="Hamilton J.P."/>
            <person name="Holt C."/>
            <person name="Huitema E."/>
            <person name="Raffaele S."/>
            <person name="Robideau G.P."/>
            <person name="Thines M."/>
            <person name="Win J."/>
            <person name="Zerillo M.M."/>
            <person name="Beakes G.W."/>
            <person name="Boore J.L."/>
            <person name="Busam D."/>
            <person name="Dumas B."/>
            <person name="Ferriera S."/>
            <person name="Fuerstenberg S.I."/>
            <person name="Gachon C.M."/>
            <person name="Gaulin E."/>
            <person name="Govers F."/>
            <person name="Grenville-Briggs L."/>
            <person name="Horner N."/>
            <person name="Hostetler J."/>
            <person name="Jiang R.H."/>
            <person name="Johnson J."/>
            <person name="Krajaejun T."/>
            <person name="Lin H."/>
            <person name="Meijer H.J."/>
            <person name="Moore B."/>
            <person name="Morris P."/>
            <person name="Phuntmart V."/>
            <person name="Puiu D."/>
            <person name="Shetty J."/>
            <person name="Stajich J.E."/>
            <person name="Tripathy S."/>
            <person name="Wawra S."/>
            <person name="van West P."/>
            <person name="Whitty B.R."/>
            <person name="Coutinho P.M."/>
            <person name="Henrissat B."/>
            <person name="Martin F."/>
            <person name="Thomas P.D."/>
            <person name="Tyler B.M."/>
            <person name="De Vries R.P."/>
            <person name="Kamoun S."/>
            <person name="Yandell M."/>
            <person name="Tisserat N."/>
            <person name="Buell C.R."/>
        </authorList>
    </citation>
    <scope>NUCLEOTIDE SEQUENCE</scope>
    <source>
        <strain evidence="4">DAOM:BR144</strain>
    </source>
</reference>
<reference evidence="4" key="2">
    <citation type="submission" date="2010-04" db="EMBL/GenBank/DDBJ databases">
        <authorList>
            <person name="Buell R."/>
            <person name="Hamilton J."/>
            <person name="Hostetler J."/>
        </authorList>
    </citation>
    <scope>NUCLEOTIDE SEQUENCE [LARGE SCALE GENOMIC DNA]</scope>
    <source>
        <strain evidence="4">DAOM:BR144</strain>
    </source>
</reference>
<evidence type="ECO:0000313" key="3">
    <source>
        <dbReference type="EnsemblProtists" id="PYU1_T013278"/>
    </source>
</evidence>
<dbReference type="STRING" id="431595.K3X7S9"/>